<dbReference type="RefSeq" id="WP_376800567.1">
    <property type="nucleotide sequence ID" value="NZ_DBNB01000033.1"/>
</dbReference>
<accession>A0A1W9HPA9</accession>
<dbReference type="STRING" id="1827387.A4S15_14195"/>
<organism evidence="1 2">
    <name type="scientific">Candidatus Raskinella chloraquaticus</name>
    <dbReference type="NCBI Taxonomy" id="1951219"/>
    <lineage>
        <taxon>Bacteria</taxon>
        <taxon>Pseudomonadati</taxon>
        <taxon>Pseudomonadota</taxon>
        <taxon>Alphaproteobacteria</taxon>
        <taxon>Hyphomicrobiales</taxon>
        <taxon>Phreatobacteraceae</taxon>
        <taxon>Candidatus Raskinella</taxon>
    </lineage>
</organism>
<dbReference type="EMBL" id="LWDL01000032">
    <property type="protein sequence ID" value="OQW49243.1"/>
    <property type="molecule type" value="Genomic_DNA"/>
</dbReference>
<gene>
    <name evidence="1" type="ORF">A4S15_14195</name>
</gene>
<name>A0A1W9HPA9_9HYPH</name>
<comment type="caution">
    <text evidence="1">The sequence shown here is derived from an EMBL/GenBank/DDBJ whole genome shotgun (WGS) entry which is preliminary data.</text>
</comment>
<reference evidence="1 2" key="1">
    <citation type="journal article" date="2017" name="Water Res.">
        <title>Comammox in drinking water systems.</title>
        <authorList>
            <person name="Wang Y."/>
            <person name="Ma L."/>
            <person name="Mao Y."/>
            <person name="Jiang X."/>
            <person name="Xia Y."/>
            <person name="Yu K."/>
            <person name="Li B."/>
            <person name="Zhang T."/>
        </authorList>
    </citation>
    <scope>NUCLEOTIDE SEQUENCE [LARGE SCALE GENOMIC DNA]</scope>
    <source>
        <strain evidence="1">SG_bin8</strain>
    </source>
</reference>
<dbReference type="Proteomes" id="UP000192872">
    <property type="component" value="Unassembled WGS sequence"/>
</dbReference>
<proteinExistence type="predicted"/>
<dbReference type="AlphaFoldDB" id="A0A1W9HPA9"/>
<evidence type="ECO:0000313" key="2">
    <source>
        <dbReference type="Proteomes" id="UP000192872"/>
    </source>
</evidence>
<protein>
    <submittedName>
        <fullName evidence="1">Uncharacterized protein</fullName>
    </submittedName>
</protein>
<sequence>MINTSCHEVDCAEATSLSIVSSVVFGHNLTGGGIDDKHANLTRFMENCEVVNEPFALFTQVCSKHVTPKIFLEDMLYAGERQSMALLHLGPRLANAETACSSSARRRLRQQWLHDTGENQNGYRQFHSGQHGVVDIAQRLNSP</sequence>
<evidence type="ECO:0000313" key="1">
    <source>
        <dbReference type="EMBL" id="OQW49243.1"/>
    </source>
</evidence>